<comment type="catalytic activity">
    <reaction evidence="5 6">
        <text>L-arginine + H(+) = agmatine + CO2</text>
        <dbReference type="Rhea" id="RHEA:17641"/>
        <dbReference type="ChEBI" id="CHEBI:15378"/>
        <dbReference type="ChEBI" id="CHEBI:16526"/>
        <dbReference type="ChEBI" id="CHEBI:32682"/>
        <dbReference type="ChEBI" id="CHEBI:58145"/>
        <dbReference type="EC" id="4.1.1.19"/>
    </reaction>
</comment>
<dbReference type="PIRSF" id="PIRSF005216">
    <property type="entry name" value="Pyruvoyl-dep_arg_deCO2ase"/>
    <property type="match status" value="1"/>
</dbReference>
<evidence type="ECO:0000256" key="2">
    <source>
        <dbReference type="ARBA" id="ARBA00022793"/>
    </source>
</evidence>
<gene>
    <name evidence="6" type="primary">pdaD</name>
    <name evidence="7" type="ORF">Metus_1153</name>
</gene>
<evidence type="ECO:0000256" key="4">
    <source>
        <dbReference type="ARBA" id="ARBA00023317"/>
    </source>
</evidence>
<dbReference type="GO" id="GO:0006527">
    <property type="term" value="P:L-arginine catabolic process"/>
    <property type="evidence" value="ECO:0007669"/>
    <property type="project" value="InterPro"/>
</dbReference>
<dbReference type="Proteomes" id="UP000288215">
    <property type="component" value="Unassembled WGS sequence"/>
</dbReference>
<keyword evidence="3 6" id="KW-0456">Lyase</keyword>
<name>A0A444L6G7_METS7</name>
<sequence length="180" mass="19914">MIPTKVFFVKGVGVHRERLAAFELALRDAGIEKFNLVNVSSIFPPNCQIISKDEGLRRLSPGQIIYCVMARNETNEPNRLISAAIGLAVPHDRNSYGYLAEHHDYGMKGEKAGEYAEDLAATMLATTLGIPFDPNQAWEEREQLYKASGLIIRTTHVVQSAEGHKEGLWTCVVAAAIFVE</sequence>
<evidence type="ECO:0000313" key="7">
    <source>
        <dbReference type="EMBL" id="RWX73179.1"/>
    </source>
</evidence>
<organism evidence="7 8">
    <name type="scientific">Methanosuratincola subterraneus</name>
    <dbReference type="NCBI Taxonomy" id="2593994"/>
    <lineage>
        <taxon>Archaea</taxon>
        <taxon>Thermoproteota</taxon>
        <taxon>Methanosuratincolia</taxon>
        <taxon>Candidatus Methanomethylicales</taxon>
        <taxon>Candidatus Methanomethylicaceae</taxon>
        <taxon>Candidatus Methanosuratincola (ex Vanwonterghem et al. 2016)</taxon>
    </lineage>
</organism>
<evidence type="ECO:0000256" key="5">
    <source>
        <dbReference type="ARBA" id="ARBA00049309"/>
    </source>
</evidence>
<dbReference type="InterPro" id="IPR002724">
    <property type="entry name" value="Pyruvoyl-dep_arg_deCO2ase"/>
</dbReference>
<dbReference type="NCBIfam" id="TIGR00286">
    <property type="entry name" value="pyruvoyl-dependent arginine decarboxylase"/>
    <property type="match status" value="1"/>
</dbReference>
<dbReference type="EMBL" id="RXGA01000003">
    <property type="protein sequence ID" value="RWX73179.1"/>
    <property type="molecule type" value="Genomic_DNA"/>
</dbReference>
<evidence type="ECO:0000256" key="6">
    <source>
        <dbReference type="HAMAP-Rule" id="MF_01404"/>
    </source>
</evidence>
<dbReference type="PANTHER" id="PTHR40438:SF1">
    <property type="entry name" value="PYRUVOYL-DEPENDENT ARGININE DECARBOXYLASE"/>
    <property type="match status" value="1"/>
</dbReference>
<feature type="site" description="Cleavage (non-hydrolytic)" evidence="6">
    <location>
        <begin position="40"/>
        <end position="41"/>
    </location>
</feature>
<protein>
    <recommendedName>
        <fullName evidence="6">Pyruvoyl-dependent arginine decarboxylase</fullName>
        <shortName evidence="6">PvlArgDC</shortName>
        <ecNumber evidence="6">4.1.1.19</ecNumber>
    </recommendedName>
    <component>
        <recommendedName>
            <fullName evidence="6">Pyruvoyl-dependent arginine decarboxylase subunit beta</fullName>
        </recommendedName>
    </component>
    <component>
        <recommendedName>
            <fullName evidence="6">Pyruvoyl-dependent arginine decarboxylase subunit alpha</fullName>
        </recommendedName>
    </component>
</protein>
<comment type="caution">
    <text evidence="7">The sequence shown here is derived from an EMBL/GenBank/DDBJ whole genome shotgun (WGS) entry which is preliminary data.</text>
</comment>
<dbReference type="HAMAP" id="MF_01404">
    <property type="entry name" value="PvlArgDC"/>
    <property type="match status" value="1"/>
</dbReference>
<proteinExistence type="inferred from homology"/>
<dbReference type="AlphaFoldDB" id="A0A444L6G7"/>
<comment type="similarity">
    <text evidence="1 6">Belongs to the PdaD family.</text>
</comment>
<evidence type="ECO:0000256" key="3">
    <source>
        <dbReference type="ARBA" id="ARBA00023239"/>
    </source>
</evidence>
<dbReference type="Gene3D" id="3.50.20.10">
    <property type="entry name" value="Pyruvoyl-Dependent Histidine Decarboxylase, subunit B"/>
    <property type="match status" value="1"/>
</dbReference>
<reference evidence="7 8" key="1">
    <citation type="submission" date="2018-12" db="EMBL/GenBank/DDBJ databases">
        <title>The complete genome of the methanogenic archaea of the candidate phylum Verstraetearchaeota, obtained from the metagenome of underground thermal water.</title>
        <authorList>
            <person name="Kadnikov V.V."/>
            <person name="Mardanov A.V."/>
            <person name="Beletsky A.V."/>
            <person name="Karnachuk O.V."/>
            <person name="Ravin N.V."/>
        </authorList>
    </citation>
    <scope>NUCLEOTIDE SEQUENCE [LARGE SCALE GENOMIC DNA]</scope>
    <source>
        <strain evidence="7">Ch88</strain>
    </source>
</reference>
<dbReference type="SFLD" id="SFLDS00055">
    <property type="entry name" value="Pyruvoyl-Dependent_Histidine/A"/>
    <property type="match status" value="1"/>
</dbReference>
<dbReference type="PANTHER" id="PTHR40438">
    <property type="entry name" value="PYRUVOYL-DEPENDENT ARGININE DECARBOXYLASE"/>
    <property type="match status" value="1"/>
</dbReference>
<evidence type="ECO:0000256" key="1">
    <source>
        <dbReference type="ARBA" id="ARBA00007412"/>
    </source>
</evidence>
<dbReference type="InterPro" id="IPR016104">
    <property type="entry name" value="Pyr-dep_his/arg-deCO2ase"/>
</dbReference>
<dbReference type="NCBIfam" id="NF009064">
    <property type="entry name" value="PRK12398.1"/>
    <property type="match status" value="1"/>
</dbReference>
<feature type="chain" id="PRO_5023443932" description="Pyruvoyl-dependent arginine decarboxylase subunit beta" evidence="6">
    <location>
        <begin position="1"/>
        <end position="40"/>
    </location>
</feature>
<feature type="chain" id="PRO_5023443933" description="Pyruvoyl-dependent arginine decarboxylase subunit alpha" evidence="6">
    <location>
        <begin position="41"/>
        <end position="180"/>
    </location>
</feature>
<keyword evidence="2 6" id="KW-0210">Decarboxylase</keyword>
<dbReference type="InterPro" id="IPR016105">
    <property type="entry name" value="Pyr-dep_his/arg-deCO2ase_sand"/>
</dbReference>
<dbReference type="GO" id="GO:0008792">
    <property type="term" value="F:arginine decarboxylase activity"/>
    <property type="evidence" value="ECO:0007669"/>
    <property type="project" value="UniProtKB-UniRule"/>
</dbReference>
<accession>A0A444L6G7</accession>
<keyword evidence="4 6" id="KW-0670">Pyruvate</keyword>
<feature type="modified residue" description="Pyruvic acid (Ser)" evidence="6">
    <location>
        <position position="41"/>
    </location>
</feature>
<evidence type="ECO:0000313" key="8">
    <source>
        <dbReference type="Proteomes" id="UP000288215"/>
    </source>
</evidence>
<dbReference type="SUPFAM" id="SSF56271">
    <property type="entry name" value="Pyruvoyl-dependent histidine and arginine decarboxylases"/>
    <property type="match status" value="1"/>
</dbReference>
<dbReference type="EC" id="4.1.1.19" evidence="6"/>
<dbReference type="SFLD" id="SFLDG01170">
    <property type="entry name" value="Pyruvoyl-dependent_arginine_de"/>
    <property type="match status" value="1"/>
</dbReference>
<dbReference type="Pfam" id="PF01862">
    <property type="entry name" value="PvlArgDC"/>
    <property type="match status" value="1"/>
</dbReference>
<comment type="cofactor">
    <cofactor evidence="6">
        <name>pyruvate</name>
        <dbReference type="ChEBI" id="CHEBI:15361"/>
    </cofactor>
    <text evidence="6">Binds 1 pyruvoyl group covalently per subunit.</text>
</comment>